<dbReference type="STRING" id="1447875.A0A2B7XVU1"/>
<feature type="binding site" evidence="4">
    <location>
        <position position="27"/>
    </location>
    <ligand>
        <name>Mg(2+)</name>
        <dbReference type="ChEBI" id="CHEBI:18420"/>
    </ligand>
</feature>
<protein>
    <recommendedName>
        <fullName evidence="8">ADP-ribosylation factor</fullName>
    </recommendedName>
</protein>
<dbReference type="InterPro" id="IPR006689">
    <property type="entry name" value="Small_GTPase_ARF/SAR"/>
</dbReference>
<feature type="region of interest" description="Disordered" evidence="5">
    <location>
        <begin position="183"/>
        <end position="206"/>
    </location>
</feature>
<dbReference type="GO" id="GO:0003924">
    <property type="term" value="F:GTPase activity"/>
    <property type="evidence" value="ECO:0007669"/>
    <property type="project" value="InterPro"/>
</dbReference>
<keyword evidence="2 3" id="KW-0342">GTP-binding</keyword>
<evidence type="ECO:0000313" key="7">
    <source>
        <dbReference type="Proteomes" id="UP000223968"/>
    </source>
</evidence>
<feature type="region of interest" description="Disordered" evidence="5">
    <location>
        <begin position="379"/>
        <end position="401"/>
    </location>
</feature>
<keyword evidence="1 3" id="KW-0547">Nucleotide-binding</keyword>
<evidence type="ECO:0000256" key="4">
    <source>
        <dbReference type="PIRSR" id="PIRSR606689-2"/>
    </source>
</evidence>
<evidence type="ECO:0000256" key="1">
    <source>
        <dbReference type="ARBA" id="ARBA00022741"/>
    </source>
</evidence>
<reference evidence="6 7" key="1">
    <citation type="submission" date="2017-10" db="EMBL/GenBank/DDBJ databases">
        <title>Comparative genomics in systemic dimorphic fungi from Ajellomycetaceae.</title>
        <authorList>
            <person name="Munoz J.F."/>
            <person name="Mcewen J.G."/>
            <person name="Clay O.K."/>
            <person name="Cuomo C.A."/>
        </authorList>
    </citation>
    <scope>NUCLEOTIDE SEQUENCE [LARGE SCALE GENOMIC DNA]</scope>
    <source>
        <strain evidence="6 7">UAMH5409</strain>
    </source>
</reference>
<comment type="caution">
    <text evidence="6">The sequence shown here is derived from an EMBL/GenBank/DDBJ whole genome shotgun (WGS) entry which is preliminary data.</text>
</comment>
<dbReference type="InterPro" id="IPR027417">
    <property type="entry name" value="P-loop_NTPase"/>
</dbReference>
<dbReference type="PANTHER" id="PTHR11711">
    <property type="entry name" value="ADP RIBOSYLATION FACTOR-RELATED"/>
    <property type="match status" value="1"/>
</dbReference>
<gene>
    <name evidence="6" type="ORF">AJ79_04103</name>
</gene>
<proteinExistence type="predicted"/>
<evidence type="ECO:0000256" key="2">
    <source>
        <dbReference type="ARBA" id="ARBA00023134"/>
    </source>
</evidence>
<dbReference type="SUPFAM" id="SSF52540">
    <property type="entry name" value="P-loop containing nucleoside triphosphate hydrolases"/>
    <property type="match status" value="1"/>
</dbReference>
<accession>A0A2B7XVU1</accession>
<dbReference type="AlphaFoldDB" id="A0A2B7XVU1"/>
<name>A0A2B7XVU1_9EURO</name>
<dbReference type="GO" id="GO:0005525">
    <property type="term" value="F:GTP binding"/>
    <property type="evidence" value="ECO:0007669"/>
    <property type="project" value="UniProtKB-KW"/>
</dbReference>
<organism evidence="6 7">
    <name type="scientific">Helicocarpus griseus UAMH5409</name>
    <dbReference type="NCBI Taxonomy" id="1447875"/>
    <lineage>
        <taxon>Eukaryota</taxon>
        <taxon>Fungi</taxon>
        <taxon>Dikarya</taxon>
        <taxon>Ascomycota</taxon>
        <taxon>Pezizomycotina</taxon>
        <taxon>Eurotiomycetes</taxon>
        <taxon>Eurotiomycetidae</taxon>
        <taxon>Onygenales</taxon>
        <taxon>Ajellomycetaceae</taxon>
        <taxon>Helicocarpus</taxon>
    </lineage>
</organism>
<feature type="binding site" evidence="3">
    <location>
        <position position="50"/>
    </location>
    <ligand>
        <name>GTP</name>
        <dbReference type="ChEBI" id="CHEBI:37565"/>
    </ligand>
</feature>
<feature type="binding site" evidence="4">
    <location>
        <position position="10"/>
    </location>
    <ligand>
        <name>Mg(2+)</name>
        <dbReference type="ChEBI" id="CHEBI:18420"/>
    </ligand>
</feature>
<dbReference type="Proteomes" id="UP000223968">
    <property type="component" value="Unassembled WGS sequence"/>
</dbReference>
<keyword evidence="7" id="KW-1185">Reference proteome</keyword>
<keyword evidence="4" id="KW-0460">Magnesium</keyword>
<dbReference type="InterPro" id="IPR024156">
    <property type="entry name" value="Small_GTPase_ARF"/>
</dbReference>
<dbReference type="OrthoDB" id="427186at2759"/>
<evidence type="ECO:0000256" key="3">
    <source>
        <dbReference type="PIRSR" id="PIRSR606689-1"/>
    </source>
</evidence>
<evidence type="ECO:0008006" key="8">
    <source>
        <dbReference type="Google" id="ProtNLM"/>
    </source>
</evidence>
<feature type="compositionally biased region" description="Polar residues" evidence="5">
    <location>
        <begin position="388"/>
        <end position="401"/>
    </location>
</feature>
<dbReference type="Pfam" id="PF00025">
    <property type="entry name" value="Arf"/>
    <property type="match status" value="1"/>
</dbReference>
<sequence>MLGQDNAGKTTLLYRFQLGKRVDTLPTTFQIETIRVASEGVNITFWDLGGGCDRIPRPLFRHFQGPDALFLFLFDPTEIFDPRNGAHRAQYAIYELKYALERVVEAKYFAVILTKRDLTSRDNPQVQHQISLLKEVLDEYRPKLPYPCELYDDLDRFSGAKGAQKDILLTRLARVAKIQDDSEVRTVSMKKQAPLPPPDPHRSKPSRKDLLQKIEDGFENRNSLLDSDTFMKSMVSGTLDIWDHRSHLRAGFLTLTECVLRESVVFEAADLFLERLDKMLKAAPHKFRNTAHLTLTVFWLHQIYHAMLSFRERTGSFPGREKFNDFLLEYPDLMYGRSWDTYYSKDALFSPEAKSGWKLPDLQPLPQFISRRRAAVSQEAAQMKNDKTNTNTQKQSPTENQTSEILKRFAFATLKSMKQINRRRAAVINESLPIIQSHIMRLRAGSLSSSSSSSSSPNSLTTTISPYSETQAYFYIQLLHAAISSLPAKCSLDITTLTFENFRTLFPDLVVTDDAWKQYYSEELWNSIEARRRTLLPDIKPLPNVLQAPSSRGGHGRPSVEEMLLEVRWAVKEVGETDFTSGDKEVSKTHAILIYRIFNGLLDAENCHGDNGDSRDYDDDDDDRRRRTRIASLSAAAWDAVSFLHRQQRANHQHEHCDHQAKVPQKFTAAVFWSRMVLQAFIVETSTSSSAFNSELARLSRSSQGSCHQQEDEKTPRLRLFELFLSTHSELCWEGLWREYYSDEVWWSEDAGGMFVAADRRGLPGYVWDGVEWARAIQGVMKGDEGIEKETGRGKDEDVGDGWEVVNV</sequence>
<keyword evidence="4" id="KW-0479">Metal-binding</keyword>
<dbReference type="EMBL" id="PDNB01000054">
    <property type="protein sequence ID" value="PGH12742.1"/>
    <property type="molecule type" value="Genomic_DNA"/>
</dbReference>
<evidence type="ECO:0000256" key="5">
    <source>
        <dbReference type="SAM" id="MobiDB-lite"/>
    </source>
</evidence>
<feature type="binding site" evidence="3">
    <location>
        <begin position="3"/>
        <end position="10"/>
    </location>
    <ligand>
        <name>GTP</name>
        <dbReference type="ChEBI" id="CHEBI:37565"/>
    </ligand>
</feature>
<dbReference type="Gene3D" id="3.40.50.300">
    <property type="entry name" value="P-loop containing nucleotide triphosphate hydrolases"/>
    <property type="match status" value="1"/>
</dbReference>
<dbReference type="GO" id="GO:0046872">
    <property type="term" value="F:metal ion binding"/>
    <property type="evidence" value="ECO:0007669"/>
    <property type="project" value="UniProtKB-KW"/>
</dbReference>
<evidence type="ECO:0000313" key="6">
    <source>
        <dbReference type="EMBL" id="PGH12742.1"/>
    </source>
</evidence>